<name>A0ABU9BSM0_9BURK</name>
<dbReference type="EMBL" id="JBBUTG010000006">
    <property type="protein sequence ID" value="MEK8031640.1"/>
    <property type="molecule type" value="Genomic_DNA"/>
</dbReference>
<dbReference type="CDD" id="cd02966">
    <property type="entry name" value="TlpA_like_family"/>
    <property type="match status" value="1"/>
</dbReference>
<evidence type="ECO:0000313" key="4">
    <source>
        <dbReference type="Proteomes" id="UP001371218"/>
    </source>
</evidence>
<protein>
    <submittedName>
        <fullName evidence="3">TlpA disulfide reductase family protein</fullName>
    </submittedName>
</protein>
<dbReference type="InterPro" id="IPR000866">
    <property type="entry name" value="AhpC/TSA"/>
</dbReference>
<dbReference type="RefSeq" id="WP_341426028.1">
    <property type="nucleotide sequence ID" value="NZ_JBBUTG010000006.1"/>
</dbReference>
<dbReference type="Pfam" id="PF00578">
    <property type="entry name" value="AhpC-TSA"/>
    <property type="match status" value="1"/>
</dbReference>
<organism evidence="3 4">
    <name type="scientific">Ideonella lacteola</name>
    <dbReference type="NCBI Taxonomy" id="2984193"/>
    <lineage>
        <taxon>Bacteria</taxon>
        <taxon>Pseudomonadati</taxon>
        <taxon>Pseudomonadota</taxon>
        <taxon>Betaproteobacteria</taxon>
        <taxon>Burkholderiales</taxon>
        <taxon>Sphaerotilaceae</taxon>
        <taxon>Ideonella</taxon>
    </lineage>
</organism>
<dbReference type="SUPFAM" id="SSF52833">
    <property type="entry name" value="Thioredoxin-like"/>
    <property type="match status" value="1"/>
</dbReference>
<evidence type="ECO:0000256" key="1">
    <source>
        <dbReference type="SAM" id="SignalP"/>
    </source>
</evidence>
<feature type="signal peptide" evidence="1">
    <location>
        <begin position="1"/>
        <end position="21"/>
    </location>
</feature>
<feature type="chain" id="PRO_5046591915" evidence="1">
    <location>
        <begin position="22"/>
        <end position="172"/>
    </location>
</feature>
<dbReference type="Gene3D" id="3.40.30.10">
    <property type="entry name" value="Glutaredoxin"/>
    <property type="match status" value="1"/>
</dbReference>
<evidence type="ECO:0000259" key="2">
    <source>
        <dbReference type="PROSITE" id="PS51352"/>
    </source>
</evidence>
<accession>A0ABU9BSM0</accession>
<sequence length="172" mass="19014">MLIKTLHTLAAALLLSALAHGAPSDAATAGTPPTLNGRTSVGEAVDLASWRGQVVLVYLWSTDCPVCLDRLPELRRNLAGWKGRPFVVLAVNQDARDTDFRAYEKSLDAVMPPSAQMKLVWRRDPAHRDNLGELPLRSPTTLLINRRGELVKEIRGSWSPEIWDDIAEQVLN</sequence>
<proteinExistence type="predicted"/>
<comment type="caution">
    <text evidence="3">The sequence shown here is derived from an EMBL/GenBank/DDBJ whole genome shotgun (WGS) entry which is preliminary data.</text>
</comment>
<evidence type="ECO:0000313" key="3">
    <source>
        <dbReference type="EMBL" id="MEK8031640.1"/>
    </source>
</evidence>
<keyword evidence="4" id="KW-1185">Reference proteome</keyword>
<dbReference type="PROSITE" id="PS51352">
    <property type="entry name" value="THIOREDOXIN_2"/>
    <property type="match status" value="1"/>
</dbReference>
<feature type="domain" description="Thioredoxin" evidence="2">
    <location>
        <begin position="18"/>
        <end position="172"/>
    </location>
</feature>
<dbReference type="InterPro" id="IPR036249">
    <property type="entry name" value="Thioredoxin-like_sf"/>
</dbReference>
<keyword evidence="1" id="KW-0732">Signal</keyword>
<dbReference type="Proteomes" id="UP001371218">
    <property type="component" value="Unassembled WGS sequence"/>
</dbReference>
<dbReference type="InterPro" id="IPR013766">
    <property type="entry name" value="Thioredoxin_domain"/>
</dbReference>
<reference evidence="3 4" key="1">
    <citation type="submission" date="2024-04" db="EMBL/GenBank/DDBJ databases">
        <title>Novel species of the genus Ideonella isolated from streams.</title>
        <authorList>
            <person name="Lu H."/>
        </authorList>
    </citation>
    <scope>NUCLEOTIDE SEQUENCE [LARGE SCALE GENOMIC DNA]</scope>
    <source>
        <strain evidence="3 4">DXS29W</strain>
    </source>
</reference>
<gene>
    <name evidence="3" type="ORF">AACH06_12500</name>
</gene>